<dbReference type="Proteomes" id="UP000010116">
    <property type="component" value="Unassembled WGS sequence"/>
</dbReference>
<reference evidence="2 3" key="1">
    <citation type="journal article" date="2012" name="ISME J.">
        <title>Genomic insights to SAR86, an abundant and uncultivated marine bacterial lineage.</title>
        <authorList>
            <person name="Dupont C.L."/>
            <person name="Rusch D.B."/>
            <person name="Yooseph S."/>
            <person name="Lombardo M.J."/>
            <person name="Richter R.A."/>
            <person name="Valas R."/>
            <person name="Novotny M."/>
            <person name="Yee-Greenbaum J."/>
            <person name="Selengut J.D."/>
            <person name="Haft D.H."/>
            <person name="Halpern A.L."/>
            <person name="Lasken R.S."/>
            <person name="Nealson K."/>
            <person name="Friedman R."/>
            <person name="Venter J.C."/>
        </authorList>
    </citation>
    <scope>NUCLEOTIDE SEQUENCE [LARGE SCALE GENOMIC DNA]</scope>
</reference>
<name>J5KSJ5_9GAMM</name>
<dbReference type="HOGENOM" id="CLU_3157655_0_0_6"/>
<accession>J5KSJ5</accession>
<evidence type="ECO:0000256" key="1">
    <source>
        <dbReference type="SAM" id="MobiDB-lite"/>
    </source>
</evidence>
<protein>
    <recommendedName>
        <fullName evidence="4">Membrane protein insertion efficiency factor YidD</fullName>
    </recommendedName>
</protein>
<evidence type="ECO:0000313" key="2">
    <source>
        <dbReference type="EMBL" id="EJP74141.1"/>
    </source>
</evidence>
<dbReference type="EMBL" id="JH611160">
    <property type="protein sequence ID" value="EJP74141.1"/>
    <property type="molecule type" value="Genomic_DNA"/>
</dbReference>
<evidence type="ECO:0000313" key="3">
    <source>
        <dbReference type="Proteomes" id="UP000010116"/>
    </source>
</evidence>
<gene>
    <name evidence="2" type="ORF">NT02SARS_1721</name>
</gene>
<dbReference type="AlphaFoldDB" id="J5KSJ5"/>
<sequence>MECFRHLPIHIALSKTLSRIAKCNPMHPGGYDPLFPDQEESKPQSLNK</sequence>
<feature type="region of interest" description="Disordered" evidence="1">
    <location>
        <begin position="28"/>
        <end position="48"/>
    </location>
</feature>
<evidence type="ECO:0008006" key="4">
    <source>
        <dbReference type="Google" id="ProtNLM"/>
    </source>
</evidence>
<proteinExistence type="predicted"/>
<organism evidence="2 3">
    <name type="scientific">SAR86 cluster bacterium SAR86B</name>
    <dbReference type="NCBI Taxonomy" id="1123867"/>
    <lineage>
        <taxon>Bacteria</taxon>
        <taxon>Pseudomonadati</taxon>
        <taxon>Pseudomonadota</taxon>
        <taxon>Gammaproteobacteria</taxon>
        <taxon>SAR86 cluster</taxon>
    </lineage>
</organism>